<gene>
    <name evidence="1" type="ORF">A2U01_0005398</name>
</gene>
<dbReference type="Proteomes" id="UP000265520">
    <property type="component" value="Unassembled WGS sequence"/>
</dbReference>
<keyword evidence="2" id="KW-1185">Reference proteome</keyword>
<organism evidence="1 2">
    <name type="scientific">Trifolium medium</name>
    <dbReference type="NCBI Taxonomy" id="97028"/>
    <lineage>
        <taxon>Eukaryota</taxon>
        <taxon>Viridiplantae</taxon>
        <taxon>Streptophyta</taxon>
        <taxon>Embryophyta</taxon>
        <taxon>Tracheophyta</taxon>
        <taxon>Spermatophyta</taxon>
        <taxon>Magnoliopsida</taxon>
        <taxon>eudicotyledons</taxon>
        <taxon>Gunneridae</taxon>
        <taxon>Pentapetalae</taxon>
        <taxon>rosids</taxon>
        <taxon>fabids</taxon>
        <taxon>Fabales</taxon>
        <taxon>Fabaceae</taxon>
        <taxon>Papilionoideae</taxon>
        <taxon>50 kb inversion clade</taxon>
        <taxon>NPAAA clade</taxon>
        <taxon>Hologalegina</taxon>
        <taxon>IRL clade</taxon>
        <taxon>Trifolieae</taxon>
        <taxon>Trifolium</taxon>
    </lineage>
</organism>
<protein>
    <submittedName>
        <fullName evidence="1">Uncharacterized protein</fullName>
    </submittedName>
</protein>
<dbReference type="AlphaFoldDB" id="A0A392MAV4"/>
<proteinExistence type="predicted"/>
<dbReference type="EMBL" id="LXQA010007029">
    <property type="protein sequence ID" value="MCH84566.1"/>
    <property type="molecule type" value="Genomic_DNA"/>
</dbReference>
<comment type="caution">
    <text evidence="1">The sequence shown here is derived from an EMBL/GenBank/DDBJ whole genome shotgun (WGS) entry which is preliminary data.</text>
</comment>
<sequence>MHAVTVVVAVIEVIAITATRNAVVAA</sequence>
<accession>A0A392MAV4</accession>
<name>A0A392MAV4_9FABA</name>
<evidence type="ECO:0000313" key="2">
    <source>
        <dbReference type="Proteomes" id="UP000265520"/>
    </source>
</evidence>
<reference evidence="1 2" key="1">
    <citation type="journal article" date="2018" name="Front. Plant Sci.">
        <title>Red Clover (Trifolium pratense) and Zigzag Clover (T. medium) - A Picture of Genomic Similarities and Differences.</title>
        <authorList>
            <person name="Dluhosova J."/>
            <person name="Istvanek J."/>
            <person name="Nedelnik J."/>
            <person name="Repkova J."/>
        </authorList>
    </citation>
    <scope>NUCLEOTIDE SEQUENCE [LARGE SCALE GENOMIC DNA]</scope>
    <source>
        <strain evidence="2">cv. 10/8</strain>
        <tissue evidence="1">Leaf</tissue>
    </source>
</reference>
<evidence type="ECO:0000313" key="1">
    <source>
        <dbReference type="EMBL" id="MCH84566.1"/>
    </source>
</evidence>